<dbReference type="PROSITE" id="PS51819">
    <property type="entry name" value="VOC"/>
    <property type="match status" value="1"/>
</dbReference>
<dbReference type="InterPro" id="IPR029068">
    <property type="entry name" value="Glyas_Bleomycin-R_OHBP_Dase"/>
</dbReference>
<evidence type="ECO:0000313" key="4">
    <source>
        <dbReference type="Proteomes" id="UP000827284"/>
    </source>
</evidence>
<dbReference type="GO" id="GO:0046872">
    <property type="term" value="F:metal ion binding"/>
    <property type="evidence" value="ECO:0007669"/>
    <property type="project" value="UniProtKB-KW"/>
</dbReference>
<dbReference type="PANTHER" id="PTHR36113">
    <property type="entry name" value="LYASE, PUTATIVE-RELATED-RELATED"/>
    <property type="match status" value="1"/>
</dbReference>
<name>A0A9P3HBC1_9FUNG</name>
<dbReference type="SUPFAM" id="SSF54593">
    <property type="entry name" value="Glyoxalase/Bleomycin resistance protein/Dihydroxybiphenyl dioxygenase"/>
    <property type="match status" value="1"/>
</dbReference>
<gene>
    <name evidence="3" type="ORF">EMPS_05948</name>
</gene>
<dbReference type="InterPro" id="IPR051332">
    <property type="entry name" value="Fosfomycin_Res_Enzymes"/>
</dbReference>
<keyword evidence="4" id="KW-1185">Reference proteome</keyword>
<sequence length="146" mass="16384">MPKTGSIDHISLCCFDYEQSAKFYGFLLVDLLGFRQTYTGPLCTMWKGANGVCIGVSPGNNTKHHKMNPGLHHLAFNAETRELIDETHTKIVNFQKEKGSEKSMGEILDKPALYPEYGPEYYAVFFTDPSGIKLEIAYINDGPNEE</sequence>
<dbReference type="Gene3D" id="3.10.180.10">
    <property type="entry name" value="2,3-Dihydroxybiphenyl 1,2-Dioxygenase, domain 1"/>
    <property type="match status" value="1"/>
</dbReference>
<comment type="caution">
    <text evidence="3">The sequence shown here is derived from an EMBL/GenBank/DDBJ whole genome shotgun (WGS) entry which is preliminary data.</text>
</comment>
<accession>A0A9P3HBC1</accession>
<evidence type="ECO:0000259" key="2">
    <source>
        <dbReference type="PROSITE" id="PS51819"/>
    </source>
</evidence>
<reference evidence="3" key="2">
    <citation type="journal article" date="2022" name="Microbiol. Resour. Announc.">
        <title>Whole-Genome Sequence of Entomortierella parvispora E1425, a Mucoromycotan Fungus Associated with Burkholderiaceae-Related Endosymbiotic Bacteria.</title>
        <authorList>
            <person name="Herlambang A."/>
            <person name="Guo Y."/>
            <person name="Takashima Y."/>
            <person name="Narisawa K."/>
            <person name="Ohta H."/>
            <person name="Nishizawa T."/>
        </authorList>
    </citation>
    <scope>NUCLEOTIDE SEQUENCE</scope>
    <source>
        <strain evidence="3">E1425</strain>
    </source>
</reference>
<dbReference type="EMBL" id="BQFW01000008">
    <property type="protein sequence ID" value="GJJ73590.1"/>
    <property type="molecule type" value="Genomic_DNA"/>
</dbReference>
<evidence type="ECO:0000313" key="3">
    <source>
        <dbReference type="EMBL" id="GJJ73590.1"/>
    </source>
</evidence>
<dbReference type="Proteomes" id="UP000827284">
    <property type="component" value="Unassembled WGS sequence"/>
</dbReference>
<protein>
    <recommendedName>
        <fullName evidence="2">VOC domain-containing protein</fullName>
    </recommendedName>
</protein>
<dbReference type="InterPro" id="IPR004360">
    <property type="entry name" value="Glyas_Fos-R_dOase_dom"/>
</dbReference>
<dbReference type="OrthoDB" id="10249419at2759"/>
<keyword evidence="1" id="KW-0479">Metal-binding</keyword>
<organism evidence="3 4">
    <name type="scientific">Entomortierella parvispora</name>
    <dbReference type="NCBI Taxonomy" id="205924"/>
    <lineage>
        <taxon>Eukaryota</taxon>
        <taxon>Fungi</taxon>
        <taxon>Fungi incertae sedis</taxon>
        <taxon>Mucoromycota</taxon>
        <taxon>Mortierellomycotina</taxon>
        <taxon>Mortierellomycetes</taxon>
        <taxon>Mortierellales</taxon>
        <taxon>Mortierellaceae</taxon>
        <taxon>Entomortierella</taxon>
    </lineage>
</organism>
<reference evidence="3" key="1">
    <citation type="submission" date="2021-11" db="EMBL/GenBank/DDBJ databases">
        <authorList>
            <person name="Herlambang A."/>
            <person name="Guo Y."/>
            <person name="Takashima Y."/>
            <person name="Nishizawa T."/>
        </authorList>
    </citation>
    <scope>NUCLEOTIDE SEQUENCE</scope>
    <source>
        <strain evidence="3">E1425</strain>
    </source>
</reference>
<dbReference type="InterPro" id="IPR037523">
    <property type="entry name" value="VOC_core"/>
</dbReference>
<dbReference type="Pfam" id="PF00903">
    <property type="entry name" value="Glyoxalase"/>
    <property type="match status" value="1"/>
</dbReference>
<feature type="domain" description="VOC" evidence="2">
    <location>
        <begin position="6"/>
        <end position="139"/>
    </location>
</feature>
<dbReference type="AlphaFoldDB" id="A0A9P3HBC1"/>
<proteinExistence type="predicted"/>
<evidence type="ECO:0000256" key="1">
    <source>
        <dbReference type="ARBA" id="ARBA00022723"/>
    </source>
</evidence>
<dbReference type="PANTHER" id="PTHR36113:SF6">
    <property type="entry name" value="FOSFOMYCIN RESISTANCE PROTEIN FOSX"/>
    <property type="match status" value="1"/>
</dbReference>